<reference evidence="3" key="1">
    <citation type="journal article" date="2019" name="Int. J. Syst. Evol. Microbiol.">
        <title>The Global Catalogue of Microorganisms (GCM) 10K type strain sequencing project: providing services to taxonomists for standard genome sequencing and annotation.</title>
        <authorList>
            <consortium name="The Broad Institute Genomics Platform"/>
            <consortium name="The Broad Institute Genome Sequencing Center for Infectious Disease"/>
            <person name="Wu L."/>
            <person name="Ma J."/>
        </authorList>
    </citation>
    <scope>NUCLEOTIDE SEQUENCE [LARGE SCALE GENOMIC DNA]</scope>
    <source>
        <strain evidence="3">CGMCC 1.15931</strain>
    </source>
</reference>
<evidence type="ECO:0000256" key="1">
    <source>
        <dbReference type="SAM" id="MobiDB-lite"/>
    </source>
</evidence>
<feature type="compositionally biased region" description="Basic and acidic residues" evidence="1">
    <location>
        <begin position="32"/>
        <end position="42"/>
    </location>
</feature>
<evidence type="ECO:0000313" key="2">
    <source>
        <dbReference type="EMBL" id="GGC10263.1"/>
    </source>
</evidence>
<organism evidence="2 3">
    <name type="scientific">Pseudoduganella buxea</name>
    <dbReference type="NCBI Taxonomy" id="1949069"/>
    <lineage>
        <taxon>Bacteria</taxon>
        <taxon>Pseudomonadati</taxon>
        <taxon>Pseudomonadota</taxon>
        <taxon>Betaproteobacteria</taxon>
        <taxon>Burkholderiales</taxon>
        <taxon>Oxalobacteraceae</taxon>
        <taxon>Telluria group</taxon>
        <taxon>Pseudoduganella</taxon>
    </lineage>
</organism>
<accession>A0ABQ1KWS7</accession>
<feature type="region of interest" description="Disordered" evidence="1">
    <location>
        <begin position="1"/>
        <end position="44"/>
    </location>
</feature>
<dbReference type="EMBL" id="BMKG01000014">
    <property type="protein sequence ID" value="GGC10263.1"/>
    <property type="molecule type" value="Genomic_DNA"/>
</dbReference>
<name>A0ABQ1KWS7_9BURK</name>
<evidence type="ECO:0000313" key="3">
    <source>
        <dbReference type="Proteomes" id="UP000622638"/>
    </source>
</evidence>
<dbReference type="Proteomes" id="UP000622638">
    <property type="component" value="Unassembled WGS sequence"/>
</dbReference>
<comment type="caution">
    <text evidence="2">The sequence shown here is derived from an EMBL/GenBank/DDBJ whole genome shotgun (WGS) entry which is preliminary data.</text>
</comment>
<sequence>MCETKSSSPIANGDTPVPTASCKEGKGVPAENMDKSLDEVKRAPSSAQELKVSLAATSDLASAEAVRDLQCKPRQDPLDADKVGPVHFVADGGPTWHLPVFMTRTTLAALLADEQVADTNIGGCQADQPLIPSCP</sequence>
<protein>
    <submittedName>
        <fullName evidence="2">Uncharacterized protein</fullName>
    </submittedName>
</protein>
<proteinExistence type="predicted"/>
<feature type="compositionally biased region" description="Polar residues" evidence="1">
    <location>
        <begin position="1"/>
        <end position="10"/>
    </location>
</feature>
<gene>
    <name evidence="2" type="ORF">GCM10011572_34750</name>
</gene>
<keyword evidence="3" id="KW-1185">Reference proteome</keyword>